<dbReference type="Pfam" id="PF10333">
    <property type="entry name" value="Pga1"/>
    <property type="match status" value="1"/>
</dbReference>
<accession>A0A0H5RLQ7</accession>
<feature type="signal peptide" evidence="2">
    <location>
        <begin position="1"/>
        <end position="29"/>
    </location>
</feature>
<dbReference type="AlphaFoldDB" id="A0A0H5RLQ7"/>
<reference evidence="3" key="1">
    <citation type="submission" date="2015-04" db="EMBL/GenBank/DDBJ databases">
        <title>The genome sequence of the plant pathogenic Rhizarian Plasmodiophora brassicae reveals insights in its biotrophic life cycle and the origin of chitin synthesis.</title>
        <authorList>
            <person name="Schwelm A."/>
            <person name="Fogelqvist J."/>
            <person name="Knaust A."/>
            <person name="Julke S."/>
            <person name="Lilja T."/>
            <person name="Dhandapani V."/>
            <person name="Bonilla-Rosso G."/>
            <person name="Karlsson M."/>
            <person name="Shevchenko A."/>
            <person name="Choi S.R."/>
            <person name="Kim H.G."/>
            <person name="Park J.Y."/>
            <person name="Lim Y.P."/>
            <person name="Ludwig-Muller J."/>
            <person name="Dixelius C."/>
        </authorList>
    </citation>
    <scope>NUCLEOTIDE SEQUENCE</scope>
    <source>
        <tissue evidence="3">Potato root galls</tissue>
    </source>
</reference>
<keyword evidence="1" id="KW-0472">Membrane</keyword>
<dbReference type="EMBL" id="HACM01009222">
    <property type="protein sequence ID" value="CRZ09664.1"/>
    <property type="molecule type" value="Transcribed_RNA"/>
</dbReference>
<keyword evidence="1" id="KW-0812">Transmembrane</keyword>
<name>A0A0H5RLQ7_9EUKA</name>
<organism evidence="3">
    <name type="scientific">Spongospora subterranea</name>
    <dbReference type="NCBI Taxonomy" id="70186"/>
    <lineage>
        <taxon>Eukaryota</taxon>
        <taxon>Sar</taxon>
        <taxon>Rhizaria</taxon>
        <taxon>Endomyxa</taxon>
        <taxon>Phytomyxea</taxon>
        <taxon>Plasmodiophorida</taxon>
        <taxon>Plasmodiophoridae</taxon>
        <taxon>Spongospora</taxon>
    </lineage>
</organism>
<protein>
    <submittedName>
        <fullName evidence="3">Uncharacterized protein</fullName>
    </submittedName>
</protein>
<evidence type="ECO:0000313" key="3">
    <source>
        <dbReference type="EMBL" id="CRZ09664.1"/>
    </source>
</evidence>
<evidence type="ECO:0000256" key="2">
    <source>
        <dbReference type="SAM" id="SignalP"/>
    </source>
</evidence>
<proteinExistence type="predicted"/>
<feature type="non-terminal residue" evidence="3">
    <location>
        <position position="1"/>
    </location>
</feature>
<feature type="chain" id="PRO_5005223301" evidence="2">
    <location>
        <begin position="30"/>
        <end position="193"/>
    </location>
</feature>
<feature type="transmembrane region" description="Helical" evidence="1">
    <location>
        <begin position="160"/>
        <end position="179"/>
    </location>
</feature>
<keyword evidence="1" id="KW-1133">Transmembrane helix</keyword>
<sequence>LASPPSDAMDMRWVLLLLLVGVLHVGVRASPPPPPPVDGEIVLTPGVGRQLTIVPDQTPIVLSVISLEPHSSYEARISHAATNPVMFTVNAAINDPAGRRLQDLDKTTFATGAVGTAVITINAHYHGVSVDPDHGKRPVSFNIVIMELYLHAIPADLPPLIIFIVVVVGLVLIFVVPWVKRSLFDESKPDHRE</sequence>
<evidence type="ECO:0000256" key="1">
    <source>
        <dbReference type="SAM" id="Phobius"/>
    </source>
</evidence>
<dbReference type="InterPro" id="IPR019433">
    <property type="entry name" value="GPI_ManTrfase_II_coact_Pga1"/>
</dbReference>
<keyword evidence="2" id="KW-0732">Signal</keyword>